<dbReference type="PROSITE" id="PS51257">
    <property type="entry name" value="PROKAR_LIPOPROTEIN"/>
    <property type="match status" value="1"/>
</dbReference>
<dbReference type="AlphaFoldDB" id="S5DRY5"/>
<protein>
    <submittedName>
        <fullName evidence="1">MedDCM-OCT-S40-C37-cds28</fullName>
    </submittedName>
</protein>
<proteinExistence type="predicted"/>
<accession>S5DRY5</accession>
<name>S5DRY5_9ACTN</name>
<reference evidence="1" key="1">
    <citation type="journal article" date="2013" name="Sci. Rep.">
        <title>Metagenomics uncovers a new group of low GC and ultra-small marine Actinobacteria.</title>
        <authorList>
            <person name="Ghai R."/>
            <person name="Mizuno C.M."/>
            <person name="Picazo A."/>
            <person name="Camacho A."/>
            <person name="Rodriguez-Valera F."/>
        </authorList>
    </citation>
    <scope>NUCLEOTIDE SEQUENCE</scope>
</reference>
<dbReference type="EMBL" id="KC811140">
    <property type="protein sequence ID" value="AGQ19710.1"/>
    <property type="molecule type" value="Genomic_DNA"/>
</dbReference>
<evidence type="ECO:0000313" key="1">
    <source>
        <dbReference type="EMBL" id="AGQ19710.1"/>
    </source>
</evidence>
<sequence>MVQFKFKKYILIFLLTISCQSSENIYMSGEINEFPSIEGNNLNKEKKIVPDDFVDKDLIIIVAFQQWHQGLVDQSINLLEGNDMDSTHNIIEVPTIRKTNKLNELYLDGVMRAGIRDDRIRNRTITAYLDKEAFKNDLDIPNEDTIYWFLIEEGSSNIILQGVGVITEQELDLIRSN</sequence>
<organism evidence="1">
    <name type="scientific">Candidatus Actinomarina minuta</name>
    <dbReference type="NCBI Taxonomy" id="1389454"/>
    <lineage>
        <taxon>Bacteria</taxon>
        <taxon>Bacillati</taxon>
        <taxon>Actinomycetota</taxon>
        <taxon>Actinomycetes</taxon>
        <taxon>Candidatus Actinomarinidae</taxon>
        <taxon>Candidatus Actinomarinales</taxon>
        <taxon>Candidatus Actinomarineae</taxon>
        <taxon>Candidatus Actinomarinaceae</taxon>
        <taxon>Candidatus Actinomarina</taxon>
    </lineage>
</organism>